<accession>A0A6A3S842</accession>
<evidence type="ECO:0000256" key="3">
    <source>
        <dbReference type="ARBA" id="ARBA00022525"/>
    </source>
</evidence>
<feature type="signal peptide" evidence="5">
    <location>
        <begin position="1"/>
        <end position="24"/>
    </location>
</feature>
<name>A0A6A3S842_9STRA</name>
<protein>
    <recommendedName>
        <fullName evidence="5">RxLR effector protein</fullName>
    </recommendedName>
</protein>
<comment type="similarity">
    <text evidence="2 5">Belongs to the RxLR effector family.</text>
</comment>
<feature type="chain" id="PRO_5045002856" description="RxLR effector protein" evidence="5">
    <location>
        <begin position="25"/>
        <end position="197"/>
    </location>
</feature>
<evidence type="ECO:0000256" key="1">
    <source>
        <dbReference type="ARBA" id="ARBA00004613"/>
    </source>
</evidence>
<keyword evidence="4 5" id="KW-0732">Signal</keyword>
<dbReference type="Proteomes" id="UP000440732">
    <property type="component" value="Unassembled WGS sequence"/>
</dbReference>
<dbReference type="EMBL" id="QXGA01001752">
    <property type="protein sequence ID" value="KAE9111261.1"/>
    <property type="molecule type" value="Genomic_DNA"/>
</dbReference>
<comment type="function">
    <text evidence="5">Effector that suppresses plant defense responses during pathogen infection.</text>
</comment>
<comment type="caution">
    <text evidence="6">The sequence shown here is derived from an EMBL/GenBank/DDBJ whole genome shotgun (WGS) entry which is preliminary data.</text>
</comment>
<evidence type="ECO:0000256" key="4">
    <source>
        <dbReference type="ARBA" id="ARBA00022729"/>
    </source>
</evidence>
<sequence>MRLLCYVFVALVALFTADSHAASAATVSEKSTPIQAAPIELHAVYDSSRRNLRSDGLVGENNEERGLVSIPSGVKEAAQKVTAKESHATHTLNVLKGRSPGLVGKVKRLYRKAKFKVEKYFRNNYWNIRFTLWLKMKRTPEKMYFVVRRYYLLKVRETTGMYDKNYRVYINYLRFYETFKGPAYNPLIKFRPKFKVD</sequence>
<comment type="subcellular location">
    <subcellularLocation>
        <location evidence="1 5">Secreted</location>
    </subcellularLocation>
</comment>
<proteinExistence type="inferred from homology"/>
<evidence type="ECO:0000256" key="2">
    <source>
        <dbReference type="ARBA" id="ARBA00010400"/>
    </source>
</evidence>
<organism evidence="6 7">
    <name type="scientific">Phytophthora fragariae</name>
    <dbReference type="NCBI Taxonomy" id="53985"/>
    <lineage>
        <taxon>Eukaryota</taxon>
        <taxon>Sar</taxon>
        <taxon>Stramenopiles</taxon>
        <taxon>Oomycota</taxon>
        <taxon>Peronosporomycetes</taxon>
        <taxon>Peronosporales</taxon>
        <taxon>Peronosporaceae</taxon>
        <taxon>Phytophthora</taxon>
    </lineage>
</organism>
<reference evidence="6 7" key="1">
    <citation type="submission" date="2018-08" db="EMBL/GenBank/DDBJ databases">
        <title>Genomic investigation of the strawberry pathogen Phytophthora fragariae indicates pathogenicity is determined by transcriptional variation in three key races.</title>
        <authorList>
            <person name="Adams T.M."/>
            <person name="Armitage A.D."/>
            <person name="Sobczyk M.K."/>
            <person name="Bates H.J."/>
            <person name="Dunwell J.M."/>
            <person name="Nellist C.F."/>
            <person name="Harrison R.J."/>
        </authorList>
    </citation>
    <scope>NUCLEOTIDE SEQUENCE [LARGE SCALE GENOMIC DNA]</scope>
    <source>
        <strain evidence="6 7">NOV-5</strain>
    </source>
</reference>
<evidence type="ECO:0000313" key="7">
    <source>
        <dbReference type="Proteomes" id="UP000440732"/>
    </source>
</evidence>
<dbReference type="AlphaFoldDB" id="A0A6A3S842"/>
<evidence type="ECO:0000256" key="5">
    <source>
        <dbReference type="RuleBase" id="RU367124"/>
    </source>
</evidence>
<dbReference type="InterPro" id="IPR031825">
    <property type="entry name" value="RXLR"/>
</dbReference>
<gene>
    <name evidence="6" type="ORF">PF006_g20251</name>
</gene>
<evidence type="ECO:0000313" key="6">
    <source>
        <dbReference type="EMBL" id="KAE9111261.1"/>
    </source>
</evidence>
<comment type="domain">
    <text evidence="5">The RxLR-dEER motif acts to carry the protein into the host cell cytoplasm through binding to cell surface phosphatidylinositol-3-phosphate.</text>
</comment>
<dbReference type="Pfam" id="PF16810">
    <property type="entry name" value="RXLR"/>
    <property type="match status" value="1"/>
</dbReference>
<keyword evidence="3 5" id="KW-0964">Secreted</keyword>